<protein>
    <submittedName>
        <fullName evidence="2">Uncharacterized protein</fullName>
    </submittedName>
</protein>
<sequence>MAWHKVVVVALGGPGPVPQPGTVGFVEPLRDLEAWRPGPGWPNLDWPGLACTGLWTGQGSATLFRSLLVQQQQQQQQPEPVPERERERARIKDRNATGRDRRGGRGGREGESLRRLGISDEGRNGLRTD</sequence>
<name>A0A176VLQ2_MARPO</name>
<comment type="caution">
    <text evidence="2">The sequence shown here is derived from an EMBL/GenBank/DDBJ whole genome shotgun (WGS) entry which is preliminary data.</text>
</comment>
<accession>A0A176VLQ2</accession>
<feature type="compositionally biased region" description="Low complexity" evidence="1">
    <location>
        <begin position="69"/>
        <end position="78"/>
    </location>
</feature>
<reference evidence="2" key="1">
    <citation type="submission" date="2016-03" db="EMBL/GenBank/DDBJ databases">
        <title>Mechanisms controlling the formation of the plant cell surface in tip-growing cells are functionally conserved among land plants.</title>
        <authorList>
            <person name="Honkanen S."/>
            <person name="Jones V.A."/>
            <person name="Morieri G."/>
            <person name="Champion C."/>
            <person name="Hetherington A.J."/>
            <person name="Kelly S."/>
            <person name="Saint-Marcoux D."/>
            <person name="Proust H."/>
            <person name="Prescott H."/>
            <person name="Dolan L."/>
        </authorList>
    </citation>
    <scope>NUCLEOTIDE SEQUENCE [LARGE SCALE GENOMIC DNA]</scope>
    <source>
        <tissue evidence="2">Whole gametophyte</tissue>
    </source>
</reference>
<proteinExistence type="predicted"/>
<dbReference type="Proteomes" id="UP000077202">
    <property type="component" value="Unassembled WGS sequence"/>
</dbReference>
<evidence type="ECO:0000313" key="2">
    <source>
        <dbReference type="EMBL" id="OAE20875.1"/>
    </source>
</evidence>
<dbReference type="AlphaFoldDB" id="A0A176VLQ2"/>
<evidence type="ECO:0000313" key="3">
    <source>
        <dbReference type="Proteomes" id="UP000077202"/>
    </source>
</evidence>
<dbReference type="EMBL" id="LVLJ01003561">
    <property type="protein sequence ID" value="OAE20875.1"/>
    <property type="molecule type" value="Genomic_DNA"/>
</dbReference>
<feature type="compositionally biased region" description="Basic and acidic residues" evidence="1">
    <location>
        <begin position="81"/>
        <end position="129"/>
    </location>
</feature>
<evidence type="ECO:0000256" key="1">
    <source>
        <dbReference type="SAM" id="MobiDB-lite"/>
    </source>
</evidence>
<keyword evidence="3" id="KW-1185">Reference proteome</keyword>
<feature type="region of interest" description="Disordered" evidence="1">
    <location>
        <begin position="69"/>
        <end position="129"/>
    </location>
</feature>
<gene>
    <name evidence="2" type="ORF">AXG93_3256s1210</name>
</gene>
<organism evidence="2 3">
    <name type="scientific">Marchantia polymorpha subsp. ruderalis</name>
    <dbReference type="NCBI Taxonomy" id="1480154"/>
    <lineage>
        <taxon>Eukaryota</taxon>
        <taxon>Viridiplantae</taxon>
        <taxon>Streptophyta</taxon>
        <taxon>Embryophyta</taxon>
        <taxon>Marchantiophyta</taxon>
        <taxon>Marchantiopsida</taxon>
        <taxon>Marchantiidae</taxon>
        <taxon>Marchantiales</taxon>
        <taxon>Marchantiaceae</taxon>
        <taxon>Marchantia</taxon>
    </lineage>
</organism>